<protein>
    <submittedName>
        <fullName evidence="1">Uncharacterized protein</fullName>
    </submittedName>
</protein>
<accession>A0AA48HX64</accession>
<proteinExistence type="predicted"/>
<reference evidence="1" key="1">
    <citation type="submission" date="2023-01" db="EMBL/GenBank/DDBJ databases">
        <title>Complete genome sequence of Planctobacterium marinum strain Dej080120_11.</title>
        <authorList>
            <person name="Ueki S."/>
            <person name="Maruyama F."/>
        </authorList>
    </citation>
    <scope>NUCLEOTIDE SEQUENCE</scope>
    <source>
        <strain evidence="1">Dej080120_11</strain>
    </source>
</reference>
<dbReference type="AlphaFoldDB" id="A0AA48HX64"/>
<evidence type="ECO:0000313" key="2">
    <source>
        <dbReference type="Proteomes" id="UP001333710"/>
    </source>
</evidence>
<evidence type="ECO:0000313" key="1">
    <source>
        <dbReference type="EMBL" id="BDX07513.1"/>
    </source>
</evidence>
<keyword evidence="2" id="KW-1185">Reference proteome</keyword>
<name>A0AA48HX64_9ALTE</name>
<organism evidence="1 2">
    <name type="scientific">Planctobacterium marinum</name>
    <dbReference type="NCBI Taxonomy" id="1631968"/>
    <lineage>
        <taxon>Bacteria</taxon>
        <taxon>Pseudomonadati</taxon>
        <taxon>Pseudomonadota</taxon>
        <taxon>Gammaproteobacteria</taxon>
        <taxon>Alteromonadales</taxon>
        <taxon>Alteromonadaceae</taxon>
        <taxon>Planctobacterium</taxon>
    </lineage>
</organism>
<dbReference type="EMBL" id="AP027272">
    <property type="protein sequence ID" value="BDX07513.1"/>
    <property type="molecule type" value="Genomic_DNA"/>
</dbReference>
<dbReference type="Proteomes" id="UP001333710">
    <property type="component" value="Chromosome"/>
</dbReference>
<dbReference type="RefSeq" id="WP_338293544.1">
    <property type="nucleotide sequence ID" value="NZ_AP027272.1"/>
</dbReference>
<gene>
    <name evidence="1" type="ORF">MACH26_30340</name>
</gene>
<sequence>MDSELAFFKLKAKEICNESFERWLYANTDIESALGENDYLDLISLDYQKQSSLYEATKILETHFSLAKYYDWYIRRLLEHIINRSNKAQFHIAECYELYCDGFDFLDNLGLGYGLGLTCPDDYNESIEDYYPEIIKEAEKVLGWLNDAKIVITGHTGDYQGIEYDDRRTDEEKEPCSGQ</sequence>
<dbReference type="KEGG" id="pmaw:MACH26_30340"/>